<dbReference type="InterPro" id="IPR025850">
    <property type="entry name" value="SUKH-3"/>
</dbReference>
<dbReference type="RefSeq" id="WP_359784552.1">
    <property type="nucleotide sequence ID" value="NZ_JBEYBN010000001.1"/>
</dbReference>
<accession>A0ABV2XM71</accession>
<evidence type="ECO:0000313" key="1">
    <source>
        <dbReference type="EMBL" id="MEU2265103.1"/>
    </source>
</evidence>
<dbReference type="Pfam" id="PF14433">
    <property type="entry name" value="SUKH-3"/>
    <property type="match status" value="1"/>
</dbReference>
<evidence type="ECO:0000313" key="2">
    <source>
        <dbReference type="Proteomes" id="UP001550603"/>
    </source>
</evidence>
<comment type="caution">
    <text evidence="1">The sequence shown here is derived from an EMBL/GenBank/DDBJ whole genome shotgun (WGS) entry which is preliminary data.</text>
</comment>
<proteinExistence type="predicted"/>
<dbReference type="Proteomes" id="UP001550603">
    <property type="component" value="Unassembled WGS sequence"/>
</dbReference>
<keyword evidence="2" id="KW-1185">Reference proteome</keyword>
<sequence length="121" mass="13265">MRDAERQGVALAPSPAATRVVRAYGLLRLAHPKAAETWLMKPTLGHEGDAALIEELATGLGVGLFPVGYEESERGILLVDETGRWFHLHHTGGYFLGVDAYDAFSRFLRGVDAPDAEDWFV</sequence>
<protein>
    <submittedName>
        <fullName evidence="1">SUKH-3 domain-containing protein</fullName>
    </submittedName>
</protein>
<dbReference type="EMBL" id="JBEYBN010000001">
    <property type="protein sequence ID" value="MEU2265103.1"/>
    <property type="molecule type" value="Genomic_DNA"/>
</dbReference>
<reference evidence="1 2" key="1">
    <citation type="submission" date="2024-06" db="EMBL/GenBank/DDBJ databases">
        <title>The Natural Products Discovery Center: Release of the First 8490 Sequenced Strains for Exploring Actinobacteria Biosynthetic Diversity.</title>
        <authorList>
            <person name="Kalkreuter E."/>
            <person name="Kautsar S.A."/>
            <person name="Yang D."/>
            <person name="Bader C.D."/>
            <person name="Teijaro C.N."/>
            <person name="Fluegel L."/>
            <person name="Davis C.M."/>
            <person name="Simpson J.R."/>
            <person name="Lauterbach L."/>
            <person name="Steele A.D."/>
            <person name="Gui C."/>
            <person name="Meng S."/>
            <person name="Li G."/>
            <person name="Viehrig K."/>
            <person name="Ye F."/>
            <person name="Su P."/>
            <person name="Kiefer A.F."/>
            <person name="Nichols A."/>
            <person name="Cepeda A.J."/>
            <person name="Yan W."/>
            <person name="Fan B."/>
            <person name="Jiang Y."/>
            <person name="Adhikari A."/>
            <person name="Zheng C.-J."/>
            <person name="Schuster L."/>
            <person name="Cowan T.M."/>
            <person name="Smanski M.J."/>
            <person name="Chevrette M.G."/>
            <person name="De Carvalho L.P.S."/>
            <person name="Shen B."/>
        </authorList>
    </citation>
    <scope>NUCLEOTIDE SEQUENCE [LARGE SCALE GENOMIC DNA]</scope>
    <source>
        <strain evidence="1 2">NPDC019583</strain>
    </source>
</reference>
<organism evidence="1 2">
    <name type="scientific">Streptomyces olindensis</name>
    <dbReference type="NCBI Taxonomy" id="358823"/>
    <lineage>
        <taxon>Bacteria</taxon>
        <taxon>Bacillati</taxon>
        <taxon>Actinomycetota</taxon>
        <taxon>Actinomycetes</taxon>
        <taxon>Kitasatosporales</taxon>
        <taxon>Streptomycetaceae</taxon>
        <taxon>Streptomyces</taxon>
    </lineage>
</organism>
<name>A0ABV2XM71_9ACTN</name>
<gene>
    <name evidence="1" type="ORF">ABZ568_01350</name>
</gene>